<dbReference type="Proteomes" id="UP001296873">
    <property type="component" value="Unassembled WGS sequence"/>
</dbReference>
<gene>
    <name evidence="3" type="ORF">CKO28_15510</name>
</gene>
<sequence length="474" mass="53129">MAVVHTRAPVRVQPRVIPRKPGAERALSSDIKQGEPRAQELQATPKPVDHPDRRQLNEEVHARPFAHLEAPERATHLALLTGEAGVETDLAHLNKLCERYQIAPPMAEQNHCLLDFGDFRLKWERHTEFTSYTFFADGPLPDDPFKNSAVEQLPRDWVESIPGQVLSAVKVVVEPRSAPKRAPEAATKFMSSANFAAAQCSGGAAMAFMDFAMDAQGYGRVFVRDHSLRPRQAGRLVQRLMEIETYRMMALLAFPLARSRGGELTRMGNRLTDITQRMTELRALEDERQLLVDITALSADVERVAAETSYRFSASSAYYALVERRIAELREQRLEGYQTFKEFMERRLTPAMRTCDAVRDRLETLSRRVTRAGQLLRTRVDIQVEGQNRDLLASMDRRAKLQLRLQETVEGLSLAAITYYAVGLVNYVTEGAVEAGLGVPVDLITAVAVPVVAITAFIAVRRVRRRIQKAEGGG</sequence>
<evidence type="ECO:0000256" key="1">
    <source>
        <dbReference type="SAM" id="MobiDB-lite"/>
    </source>
</evidence>
<name>A0ABS1DG72_9PROT</name>
<keyword evidence="2" id="KW-0812">Transmembrane</keyword>
<keyword evidence="2" id="KW-0472">Membrane</keyword>
<dbReference type="Pfam" id="PF11902">
    <property type="entry name" value="DUF3422"/>
    <property type="match status" value="1"/>
</dbReference>
<keyword evidence="4" id="KW-1185">Reference proteome</keyword>
<feature type="region of interest" description="Disordered" evidence="1">
    <location>
        <begin position="17"/>
        <end position="53"/>
    </location>
</feature>
<evidence type="ECO:0000313" key="3">
    <source>
        <dbReference type="EMBL" id="MBK1669445.1"/>
    </source>
</evidence>
<organism evidence="3 4">
    <name type="scientific">Rhodovibrio sodomensis</name>
    <dbReference type="NCBI Taxonomy" id="1088"/>
    <lineage>
        <taxon>Bacteria</taxon>
        <taxon>Pseudomonadati</taxon>
        <taxon>Pseudomonadota</taxon>
        <taxon>Alphaproteobacteria</taxon>
        <taxon>Rhodospirillales</taxon>
        <taxon>Rhodovibrionaceae</taxon>
        <taxon>Rhodovibrio</taxon>
    </lineage>
</organism>
<dbReference type="InterPro" id="IPR021830">
    <property type="entry name" value="DUF3422"/>
</dbReference>
<keyword evidence="2" id="KW-1133">Transmembrane helix</keyword>
<proteinExistence type="predicted"/>
<reference evidence="3 4" key="1">
    <citation type="journal article" date="2020" name="Microorganisms">
        <title>Osmotic Adaptation and Compatible Solute Biosynthesis of Phototrophic Bacteria as Revealed from Genome Analyses.</title>
        <authorList>
            <person name="Imhoff J.F."/>
            <person name="Rahn T."/>
            <person name="Kunzel S."/>
            <person name="Keller A."/>
            <person name="Neulinger S.C."/>
        </authorList>
    </citation>
    <scope>NUCLEOTIDE SEQUENCE [LARGE SCALE GENOMIC DNA]</scope>
    <source>
        <strain evidence="3 4">DSM 9895</strain>
    </source>
</reference>
<comment type="caution">
    <text evidence="3">The sequence shown here is derived from an EMBL/GenBank/DDBJ whole genome shotgun (WGS) entry which is preliminary data.</text>
</comment>
<evidence type="ECO:0008006" key="5">
    <source>
        <dbReference type="Google" id="ProtNLM"/>
    </source>
</evidence>
<evidence type="ECO:0000256" key="2">
    <source>
        <dbReference type="SAM" id="Phobius"/>
    </source>
</evidence>
<accession>A0ABS1DG72</accession>
<evidence type="ECO:0000313" key="4">
    <source>
        <dbReference type="Proteomes" id="UP001296873"/>
    </source>
</evidence>
<protein>
    <recommendedName>
        <fullName evidence="5">DUF3422 domain-containing protein</fullName>
    </recommendedName>
</protein>
<dbReference type="EMBL" id="NRRL01000049">
    <property type="protein sequence ID" value="MBK1669445.1"/>
    <property type="molecule type" value="Genomic_DNA"/>
</dbReference>
<feature type="transmembrane region" description="Helical" evidence="2">
    <location>
        <begin position="441"/>
        <end position="460"/>
    </location>
</feature>